<reference evidence="1 2" key="1">
    <citation type="submission" date="2020-09" db="EMBL/GenBank/DDBJ databases">
        <title>Roseomonas.</title>
        <authorList>
            <person name="Zhu W."/>
        </authorList>
    </citation>
    <scope>NUCLEOTIDE SEQUENCE [LARGE SCALE GENOMIC DNA]</scope>
    <source>
        <strain evidence="1 2">1311</strain>
    </source>
</reference>
<evidence type="ECO:0000313" key="2">
    <source>
        <dbReference type="Proteomes" id="UP001518990"/>
    </source>
</evidence>
<protein>
    <recommendedName>
        <fullName evidence="3">DUF5610 domain-containing protein</fullName>
    </recommendedName>
</protein>
<proteinExistence type="predicted"/>
<organism evidence="1 2">
    <name type="scientific">Roseomonas marmotae</name>
    <dbReference type="NCBI Taxonomy" id="2768161"/>
    <lineage>
        <taxon>Bacteria</taxon>
        <taxon>Pseudomonadati</taxon>
        <taxon>Pseudomonadota</taxon>
        <taxon>Alphaproteobacteria</taxon>
        <taxon>Acetobacterales</taxon>
        <taxon>Roseomonadaceae</taxon>
        <taxon>Roseomonas</taxon>
    </lineage>
</organism>
<comment type="caution">
    <text evidence="1">The sequence shown here is derived from an EMBL/GenBank/DDBJ whole genome shotgun (WGS) entry which is preliminary data.</text>
</comment>
<keyword evidence="2" id="KW-1185">Reference proteome</keyword>
<dbReference type="EMBL" id="JACTNF010000003">
    <property type="protein sequence ID" value="MBO1073747.1"/>
    <property type="molecule type" value="Genomic_DNA"/>
</dbReference>
<evidence type="ECO:0008006" key="3">
    <source>
        <dbReference type="Google" id="ProtNLM"/>
    </source>
</evidence>
<name>A0ABS3K8F3_9PROT</name>
<sequence length="166" mass="18035">MTEDRVAALEWLQQVAGIRIPGRGTAASDKAVPLHTFIPRWDKALTEAEENVAAGIQAFLGLDEVQQDPRFTQVEKVVHGYADRIPQFGRALHDAIGAAGNQPDAMRLQAVAQIISGYQEVLDASGLSEAEEVMNEIDIEFSSHSLLSTTLKQLLDEVQNASKAQA</sequence>
<evidence type="ECO:0000313" key="1">
    <source>
        <dbReference type="EMBL" id="MBO1073747.1"/>
    </source>
</evidence>
<gene>
    <name evidence="1" type="ORF">IAI60_03915</name>
</gene>
<accession>A0ABS3K8F3</accession>
<dbReference type="RefSeq" id="WP_207445342.1">
    <property type="nucleotide sequence ID" value="NZ_CP061091.1"/>
</dbReference>
<dbReference type="Proteomes" id="UP001518990">
    <property type="component" value="Unassembled WGS sequence"/>
</dbReference>